<accession>D5GV34</accession>
<evidence type="ECO:0000313" key="1">
    <source>
        <dbReference type="EMBL" id="CBJ93851.1"/>
    </source>
</evidence>
<gene>
    <name evidence="1" type="ORF">CPT_0042</name>
</gene>
<reference evidence="1 2" key="1">
    <citation type="journal article" date="2010" name="BMC Genomics">
        <title>Evidence for a lineage of virulent bacteriophages that target Campylobacter.</title>
        <authorList>
            <person name="Timms A.R."/>
            <person name="Cambray-Young J."/>
            <person name="Scott A.E."/>
            <person name="Petty N.K."/>
            <person name="Connerton P.L."/>
            <person name="Clarke L."/>
            <person name="Seeger K."/>
            <person name="Quail M."/>
            <person name="Cummings N."/>
            <person name="Maskell D.J."/>
            <person name="Thomson N.R."/>
            <person name="Connerton I.F."/>
        </authorList>
    </citation>
    <scope>NUCLEOTIDE SEQUENCE [LARGE SCALE GENOMIC DNA]</scope>
</reference>
<dbReference type="EMBL" id="FN667788">
    <property type="protein sequence ID" value="CBJ93851.1"/>
    <property type="molecule type" value="Genomic_DNA"/>
</dbReference>
<keyword evidence="2" id="KW-1185">Reference proteome</keyword>
<organism evidence="1 2">
    <name type="scientific">Campylobacter phage CP220</name>
    <dbReference type="NCBI Taxonomy" id="2994044"/>
    <lineage>
        <taxon>Viruses</taxon>
        <taxon>Duplodnaviria</taxon>
        <taxon>Heunggongvirae</taxon>
        <taxon>Uroviricota</taxon>
        <taxon>Caudoviricetes</taxon>
        <taxon>Connertonviridae</taxon>
        <taxon>Firehammervirus</taxon>
        <taxon>Firehammervirus CP220</taxon>
    </lineage>
</organism>
<dbReference type="GeneID" id="26041324"/>
<proteinExistence type="predicted"/>
<name>D5GV34_9CAUD</name>
<protein>
    <submittedName>
        <fullName evidence="1">Hypothetical phage protein</fullName>
    </submittedName>
</protein>
<evidence type="ECO:0000313" key="2">
    <source>
        <dbReference type="Proteomes" id="UP000002369"/>
    </source>
</evidence>
<sequence>MKFSDFLEEQAIAKSGDYDFGNLDYLYTGITGYVSKKVTNVLYKFDFVINGKNTELFIIECKSNHPKQKYYCIAKEELDTTSEPHTMRFKPLAAMLLEYTTKYRGLGYGPFRIVKGVETLQSYWGKGIGKKLYTILVDDFKWVLMGDEEQYEGARNLWTSLSKSPGFNVDIVELATGKIIAKNVKLKDALDPRIWTDEDLFLTGTKEERIRGRFNRLVLTKVTN</sequence>
<dbReference type="KEGG" id="vg:26041324"/>
<dbReference type="Proteomes" id="UP000002369">
    <property type="component" value="Segment"/>
</dbReference>
<dbReference type="RefSeq" id="YP_009169176.1">
    <property type="nucleotide sequence ID" value="NC_027997.1"/>
</dbReference>